<comment type="caution">
    <text evidence="2">The sequence shown here is derived from an EMBL/GenBank/DDBJ whole genome shotgun (WGS) entry which is preliminary data.</text>
</comment>
<proteinExistence type="predicted"/>
<dbReference type="EMBL" id="DACWHX010000001">
    <property type="protein sequence ID" value="HAU1878695.1"/>
    <property type="molecule type" value="Genomic_DNA"/>
</dbReference>
<dbReference type="Proteomes" id="UP000866496">
    <property type="component" value="Unassembled WGS sequence"/>
</dbReference>
<sequence>MKVKRNIIKELRVSRGWTQEHLAHLCDCSVRTIARAEKDGVNSMETITALAAVFGVEASQLMGMDKIEQLQQKTDEGERYLIRLHSGKMIVESFIESLAYKIDYEIPRNSKDADLISSVIQEIKDWGEIWGDLDVGEQIRASYRLNEIISEIEENGLVLFGLRTREKLNIFSQEIEGFLCNLFISYKDNERIVILGSDSTEE</sequence>
<dbReference type="CDD" id="cd00093">
    <property type="entry name" value="HTH_XRE"/>
    <property type="match status" value="1"/>
</dbReference>
<reference evidence="2" key="1">
    <citation type="journal article" date="2018" name="Genome Biol.">
        <title>SKESA: strategic k-mer extension for scrupulous assemblies.</title>
        <authorList>
            <person name="Souvorov A."/>
            <person name="Agarwala R."/>
            <person name="Lipman D.J."/>
        </authorList>
    </citation>
    <scope>NUCLEOTIDE SEQUENCE</scope>
    <source>
        <strain evidence="2">AZ00058701</strain>
    </source>
</reference>
<accession>A0AAN5SZE4</accession>
<evidence type="ECO:0000313" key="2">
    <source>
        <dbReference type="EMBL" id="HAU1878695.1"/>
    </source>
</evidence>
<dbReference type="GeneID" id="57036565"/>
<dbReference type="Pfam" id="PF01381">
    <property type="entry name" value="HTH_3"/>
    <property type="match status" value="1"/>
</dbReference>
<reference evidence="2" key="2">
    <citation type="submission" date="2019-10" db="EMBL/GenBank/DDBJ databases">
        <authorList>
            <consortium name="NCBI Pathogen Detection Project"/>
        </authorList>
    </citation>
    <scope>NUCLEOTIDE SEQUENCE</scope>
    <source>
        <strain evidence="2">AZ00058701</strain>
    </source>
</reference>
<organism evidence="2 3">
    <name type="scientific">Legionella pneumophila</name>
    <dbReference type="NCBI Taxonomy" id="446"/>
    <lineage>
        <taxon>Bacteria</taxon>
        <taxon>Pseudomonadati</taxon>
        <taxon>Pseudomonadota</taxon>
        <taxon>Gammaproteobacteria</taxon>
        <taxon>Legionellales</taxon>
        <taxon>Legionellaceae</taxon>
        <taxon>Legionella</taxon>
    </lineage>
</organism>
<dbReference type="InterPro" id="IPR010982">
    <property type="entry name" value="Lambda_DNA-bd_dom_sf"/>
</dbReference>
<protein>
    <submittedName>
        <fullName evidence="2">Helix-turn-helix transcriptional regulator</fullName>
    </submittedName>
</protein>
<dbReference type="GO" id="GO:0003677">
    <property type="term" value="F:DNA binding"/>
    <property type="evidence" value="ECO:0007669"/>
    <property type="project" value="InterPro"/>
</dbReference>
<name>A0AAN5SZE4_LEGPN</name>
<dbReference type="SUPFAM" id="SSF47413">
    <property type="entry name" value="lambda repressor-like DNA-binding domains"/>
    <property type="match status" value="1"/>
</dbReference>
<dbReference type="Gene3D" id="1.10.260.40">
    <property type="entry name" value="lambda repressor-like DNA-binding domains"/>
    <property type="match status" value="1"/>
</dbReference>
<dbReference type="SMR" id="A0AAN5SZE4"/>
<dbReference type="InterPro" id="IPR001387">
    <property type="entry name" value="Cro/C1-type_HTH"/>
</dbReference>
<gene>
    <name evidence="2" type="ORF">JBJ86_00310</name>
</gene>
<feature type="domain" description="HTH cro/C1-type" evidence="1">
    <location>
        <begin position="8"/>
        <end position="61"/>
    </location>
</feature>
<dbReference type="AlphaFoldDB" id="A0AAN5SZE4"/>
<dbReference type="RefSeq" id="WP_010948269.1">
    <property type="nucleotide sequence ID" value="NZ_CCZO01000021.1"/>
</dbReference>
<dbReference type="SMART" id="SM00530">
    <property type="entry name" value="HTH_XRE"/>
    <property type="match status" value="1"/>
</dbReference>
<dbReference type="PROSITE" id="PS50943">
    <property type="entry name" value="HTH_CROC1"/>
    <property type="match status" value="1"/>
</dbReference>
<evidence type="ECO:0000259" key="1">
    <source>
        <dbReference type="PROSITE" id="PS50943"/>
    </source>
</evidence>
<evidence type="ECO:0000313" key="3">
    <source>
        <dbReference type="Proteomes" id="UP000866496"/>
    </source>
</evidence>